<dbReference type="PROSITE" id="PS51352">
    <property type="entry name" value="THIOREDOXIN_2"/>
    <property type="match status" value="1"/>
</dbReference>
<dbReference type="SUPFAM" id="SSF52833">
    <property type="entry name" value="Thioredoxin-like"/>
    <property type="match status" value="1"/>
</dbReference>
<evidence type="ECO:0000256" key="1">
    <source>
        <dbReference type="SAM" id="SignalP"/>
    </source>
</evidence>
<comment type="caution">
    <text evidence="3">The sequence shown here is derived from an EMBL/GenBank/DDBJ whole genome shotgun (WGS) entry which is preliminary data.</text>
</comment>
<dbReference type="InterPro" id="IPR050553">
    <property type="entry name" value="Thioredoxin_ResA/DsbE_sf"/>
</dbReference>
<evidence type="ECO:0000259" key="2">
    <source>
        <dbReference type="PROSITE" id="PS51352"/>
    </source>
</evidence>
<accession>A0A5C6BY90</accession>
<organism evidence="3 4">
    <name type="scientific">Allorhodopirellula heiligendammensis</name>
    <dbReference type="NCBI Taxonomy" id="2714739"/>
    <lineage>
        <taxon>Bacteria</taxon>
        <taxon>Pseudomonadati</taxon>
        <taxon>Planctomycetota</taxon>
        <taxon>Planctomycetia</taxon>
        <taxon>Pirellulales</taxon>
        <taxon>Pirellulaceae</taxon>
        <taxon>Allorhodopirellula</taxon>
    </lineage>
</organism>
<proteinExistence type="predicted"/>
<gene>
    <name evidence="3" type="primary">resA_5</name>
    <name evidence="3" type="ORF">Poly21_28160</name>
</gene>
<dbReference type="PANTHER" id="PTHR42852:SF13">
    <property type="entry name" value="PROTEIN DIPZ"/>
    <property type="match status" value="1"/>
</dbReference>
<sequence length="318" mass="34283">MRIYICLLIAAIFSSSLAFADSAANVDPLPIADFKKIAGERSVSIDATTRTVILEFAKIIETPNPQIVSLVNALNDNVESISLVTLMALLDPRQGQGVSKQLTKHSDPVVRFVAGIVLSGSGDSDAANSVHTLIHDESLEPMDKRLIRTWCDGVGIRVETDDADTIFSHLSTAMGGEPKLKKGDEAPAFEAETSTGQKLSLGQLKGRVVVLHFWATSCGPCMANMPSHISALSKYDSENVEVVFVSLDEDKDAYNAAVEKNEIPFKSVRDARGWGGDLARAFGVNLMPFDIVIDRDGIIFSNSTNDIDAALKTESTAR</sequence>
<keyword evidence="4" id="KW-1185">Reference proteome</keyword>
<keyword evidence="1" id="KW-0732">Signal</keyword>
<dbReference type="GO" id="GO:0016491">
    <property type="term" value="F:oxidoreductase activity"/>
    <property type="evidence" value="ECO:0007669"/>
    <property type="project" value="InterPro"/>
</dbReference>
<dbReference type="Proteomes" id="UP000319908">
    <property type="component" value="Unassembled WGS sequence"/>
</dbReference>
<evidence type="ECO:0000313" key="4">
    <source>
        <dbReference type="Proteomes" id="UP000319908"/>
    </source>
</evidence>
<evidence type="ECO:0000313" key="3">
    <source>
        <dbReference type="EMBL" id="TWU15619.1"/>
    </source>
</evidence>
<feature type="domain" description="Thioredoxin" evidence="2">
    <location>
        <begin position="180"/>
        <end position="318"/>
    </location>
</feature>
<dbReference type="InterPro" id="IPR036249">
    <property type="entry name" value="Thioredoxin-like_sf"/>
</dbReference>
<dbReference type="CDD" id="cd02966">
    <property type="entry name" value="TlpA_like_family"/>
    <property type="match status" value="1"/>
</dbReference>
<dbReference type="Gene3D" id="3.40.30.10">
    <property type="entry name" value="Glutaredoxin"/>
    <property type="match status" value="1"/>
</dbReference>
<feature type="signal peptide" evidence="1">
    <location>
        <begin position="1"/>
        <end position="20"/>
    </location>
</feature>
<name>A0A5C6BY90_9BACT</name>
<dbReference type="EMBL" id="SJPU01000002">
    <property type="protein sequence ID" value="TWU15619.1"/>
    <property type="molecule type" value="Genomic_DNA"/>
</dbReference>
<dbReference type="PANTHER" id="PTHR42852">
    <property type="entry name" value="THIOL:DISULFIDE INTERCHANGE PROTEIN DSBE"/>
    <property type="match status" value="1"/>
</dbReference>
<dbReference type="InterPro" id="IPR013766">
    <property type="entry name" value="Thioredoxin_domain"/>
</dbReference>
<reference evidence="3 4" key="1">
    <citation type="journal article" date="2020" name="Antonie Van Leeuwenhoek">
        <title>Rhodopirellula heiligendammensis sp. nov., Rhodopirellula pilleata sp. nov., and Rhodopirellula solitaria sp. nov. isolated from natural or artificial marine surfaces in Northern Germany and California, USA, and emended description of the genus Rhodopirellula.</title>
        <authorList>
            <person name="Kallscheuer N."/>
            <person name="Wiegand S."/>
            <person name="Jogler M."/>
            <person name="Boedeker C."/>
            <person name="Peeters S.H."/>
            <person name="Rast P."/>
            <person name="Heuer A."/>
            <person name="Jetten M.S.M."/>
            <person name="Rohde M."/>
            <person name="Jogler C."/>
        </authorList>
    </citation>
    <scope>NUCLEOTIDE SEQUENCE [LARGE SCALE GENOMIC DNA]</scope>
    <source>
        <strain evidence="3 4">Poly21</strain>
    </source>
</reference>
<feature type="chain" id="PRO_5022928455" evidence="1">
    <location>
        <begin position="21"/>
        <end position="318"/>
    </location>
</feature>
<dbReference type="Pfam" id="PF08534">
    <property type="entry name" value="Redoxin"/>
    <property type="match status" value="1"/>
</dbReference>
<dbReference type="AlphaFoldDB" id="A0A5C6BY90"/>
<dbReference type="InterPro" id="IPR013740">
    <property type="entry name" value="Redoxin"/>
</dbReference>
<protein>
    <submittedName>
        <fullName evidence="3">Thiol-disulfide oxidoreductase ResA</fullName>
    </submittedName>
</protein>